<protein>
    <submittedName>
        <fullName evidence="1">Uncharacterized protein</fullName>
    </submittedName>
</protein>
<name>A0A662ZAI1_9GAMM</name>
<dbReference type="Proteomes" id="UP000243374">
    <property type="component" value="Unassembled WGS sequence"/>
</dbReference>
<reference evidence="1 2" key="1">
    <citation type="submission" date="2016-10" db="EMBL/GenBank/DDBJ databases">
        <authorList>
            <person name="Varghese N."/>
            <person name="Submissions S."/>
        </authorList>
    </citation>
    <scope>NUCLEOTIDE SEQUENCE [LARGE SCALE GENOMIC DNA]</scope>
    <source>
        <strain evidence="1 2">22B</strain>
    </source>
</reference>
<organism evidence="1 2">
    <name type="scientific">Succinivibrio dextrinosolvens</name>
    <dbReference type="NCBI Taxonomy" id="83771"/>
    <lineage>
        <taxon>Bacteria</taxon>
        <taxon>Pseudomonadati</taxon>
        <taxon>Pseudomonadota</taxon>
        <taxon>Gammaproteobacteria</taxon>
        <taxon>Aeromonadales</taxon>
        <taxon>Succinivibrionaceae</taxon>
        <taxon>Succinivibrio</taxon>
    </lineage>
</organism>
<sequence>MELQKIIRKITETEASISKELEKDNLELAQEYLNRSHELLKELVKLKDSLSDEELNTAKEFASAYAEHIKEQVKILAFEQSKISDEFKRVRKQHQVSTKYAKIQKMPY</sequence>
<evidence type="ECO:0000313" key="2">
    <source>
        <dbReference type="Proteomes" id="UP000243374"/>
    </source>
</evidence>
<evidence type="ECO:0000313" key="1">
    <source>
        <dbReference type="EMBL" id="SFJ99687.1"/>
    </source>
</evidence>
<accession>A0A662ZAI1</accession>
<keyword evidence="2" id="KW-1185">Reference proteome</keyword>
<dbReference type="OrthoDB" id="7061981at2"/>
<proteinExistence type="predicted"/>
<dbReference type="RefSeq" id="WP_074840048.1">
    <property type="nucleotide sequence ID" value="NZ_CP047056.1"/>
</dbReference>
<dbReference type="EMBL" id="FOSF01000013">
    <property type="protein sequence ID" value="SFJ99687.1"/>
    <property type="molecule type" value="Genomic_DNA"/>
</dbReference>
<gene>
    <name evidence="1" type="ORF">SAMN04487865_10134</name>
</gene>
<dbReference type="AlphaFoldDB" id="A0A662ZAI1"/>